<keyword evidence="3" id="KW-1185">Reference proteome</keyword>
<dbReference type="InterPro" id="IPR013766">
    <property type="entry name" value="Thioredoxin_domain"/>
</dbReference>
<sequence>MKRLVILCITIMGFITVKAQDKGYQLGDLAADFKLKNVNEKMVSLTDYKDAKGYIVVFTCNTCPVSRAYEDRVEGLHKMFAAKGYPVVAINTNDPIVSPGDSFDQMQERAKSKKFTFAYLEDPNHVYTKKYGANKTPHVFVLQKTAKGNEVAYIGAIDNDQEMENPVRDNYVQNAVNQLLKGEKPTVGFTKAIGCSIKWKKAAGK</sequence>
<accession>A0ABS9ZZ15</accession>
<dbReference type="SUPFAM" id="SSF52833">
    <property type="entry name" value="Thioredoxin-like"/>
    <property type="match status" value="1"/>
</dbReference>
<dbReference type="PROSITE" id="PS51352">
    <property type="entry name" value="THIOREDOXIN_2"/>
    <property type="match status" value="1"/>
</dbReference>
<reference evidence="2" key="1">
    <citation type="submission" date="2022-03" db="EMBL/GenBank/DDBJ databases">
        <authorList>
            <person name="Woo C.Y."/>
        </authorList>
    </citation>
    <scope>NUCLEOTIDE SEQUENCE</scope>
    <source>
        <strain evidence="2">CYS-01</strain>
    </source>
</reference>
<dbReference type="EMBL" id="JALGBH010000002">
    <property type="protein sequence ID" value="MCJ0743551.1"/>
    <property type="molecule type" value="Genomic_DNA"/>
</dbReference>
<comment type="caution">
    <text evidence="2">The sequence shown here is derived from an EMBL/GenBank/DDBJ whole genome shotgun (WGS) entry which is preliminary data.</text>
</comment>
<evidence type="ECO:0000313" key="3">
    <source>
        <dbReference type="Proteomes" id="UP001165460"/>
    </source>
</evidence>
<dbReference type="Proteomes" id="UP001165460">
    <property type="component" value="Unassembled WGS sequence"/>
</dbReference>
<dbReference type="Pfam" id="PF00578">
    <property type="entry name" value="AhpC-TSA"/>
    <property type="match status" value="1"/>
</dbReference>
<dbReference type="InterPro" id="IPR036249">
    <property type="entry name" value="Thioredoxin-like_sf"/>
</dbReference>
<dbReference type="InterPro" id="IPR000866">
    <property type="entry name" value="AhpC/TSA"/>
</dbReference>
<proteinExistence type="predicted"/>
<evidence type="ECO:0000313" key="2">
    <source>
        <dbReference type="EMBL" id="MCJ0743551.1"/>
    </source>
</evidence>
<dbReference type="RefSeq" id="WP_243362770.1">
    <property type="nucleotide sequence ID" value="NZ_JALGBH010000002.1"/>
</dbReference>
<dbReference type="Gene3D" id="3.40.30.10">
    <property type="entry name" value="Glutaredoxin"/>
    <property type="match status" value="1"/>
</dbReference>
<dbReference type="PANTHER" id="PTHR43640">
    <property type="entry name" value="OS07G0260300 PROTEIN"/>
    <property type="match status" value="1"/>
</dbReference>
<feature type="domain" description="Thioredoxin" evidence="1">
    <location>
        <begin position="24"/>
        <end position="181"/>
    </location>
</feature>
<dbReference type="CDD" id="cd02969">
    <property type="entry name" value="PRX_like1"/>
    <property type="match status" value="1"/>
</dbReference>
<gene>
    <name evidence="2" type="ORF">MMF97_12580</name>
</gene>
<organism evidence="2 3">
    <name type="scientific">Pedobacter montanisoli</name>
    <dbReference type="NCBI Taxonomy" id="2923277"/>
    <lineage>
        <taxon>Bacteria</taxon>
        <taxon>Pseudomonadati</taxon>
        <taxon>Bacteroidota</taxon>
        <taxon>Sphingobacteriia</taxon>
        <taxon>Sphingobacteriales</taxon>
        <taxon>Sphingobacteriaceae</taxon>
        <taxon>Pedobacter</taxon>
    </lineage>
</organism>
<name>A0ABS9ZZ15_9SPHI</name>
<evidence type="ECO:0000259" key="1">
    <source>
        <dbReference type="PROSITE" id="PS51352"/>
    </source>
</evidence>
<protein>
    <submittedName>
        <fullName evidence="2">Thioredoxin family protein</fullName>
    </submittedName>
</protein>
<dbReference type="PANTHER" id="PTHR43640:SF1">
    <property type="entry name" value="THIOREDOXIN-DEPENDENT PEROXIREDOXIN"/>
    <property type="match status" value="1"/>
</dbReference>
<dbReference type="InterPro" id="IPR047262">
    <property type="entry name" value="PRX-like1"/>
</dbReference>